<dbReference type="EMBL" id="CM037621">
    <property type="protein sequence ID" value="KAH8001585.1"/>
    <property type="molecule type" value="Genomic_DNA"/>
</dbReference>
<evidence type="ECO:0000313" key="2">
    <source>
        <dbReference type="Proteomes" id="UP000827872"/>
    </source>
</evidence>
<accession>A0ACB8F8A5</accession>
<reference evidence="1" key="1">
    <citation type="submission" date="2021-08" db="EMBL/GenBank/DDBJ databases">
        <title>The first chromosome-level gecko genome reveals the dynamic sex chromosomes of Neotropical dwarf geckos (Sphaerodactylidae: Sphaerodactylus).</title>
        <authorList>
            <person name="Pinto B.J."/>
            <person name="Keating S.E."/>
            <person name="Gamble T."/>
        </authorList>
    </citation>
    <scope>NUCLEOTIDE SEQUENCE</scope>
    <source>
        <strain evidence="1">TG3544</strain>
    </source>
</reference>
<comment type="caution">
    <text evidence="1">The sequence shown here is derived from an EMBL/GenBank/DDBJ whole genome shotgun (WGS) entry which is preliminary data.</text>
</comment>
<evidence type="ECO:0000313" key="1">
    <source>
        <dbReference type="EMBL" id="KAH8001585.1"/>
    </source>
</evidence>
<dbReference type="Proteomes" id="UP000827872">
    <property type="component" value="Linkage Group LG08"/>
</dbReference>
<organism evidence="1 2">
    <name type="scientific">Sphaerodactylus townsendi</name>
    <dbReference type="NCBI Taxonomy" id="933632"/>
    <lineage>
        <taxon>Eukaryota</taxon>
        <taxon>Metazoa</taxon>
        <taxon>Chordata</taxon>
        <taxon>Craniata</taxon>
        <taxon>Vertebrata</taxon>
        <taxon>Euteleostomi</taxon>
        <taxon>Lepidosauria</taxon>
        <taxon>Squamata</taxon>
        <taxon>Bifurcata</taxon>
        <taxon>Gekkota</taxon>
        <taxon>Sphaerodactylidae</taxon>
        <taxon>Sphaerodactylus</taxon>
    </lineage>
</organism>
<proteinExistence type="predicted"/>
<gene>
    <name evidence="1" type="ORF">K3G42_011595</name>
</gene>
<protein>
    <submittedName>
        <fullName evidence="1">Uncharacterized protein</fullName>
    </submittedName>
</protein>
<keyword evidence="2" id="KW-1185">Reference proteome</keyword>
<sequence length="193" mass="20095">MSGFTELVGISGALAEFSKKWCDDEDDVKGASAEAPVTEPASFGADSVRPPVLPAAALQPSASAEPVAFQRGSLPAAARLFPAQAAAAAAAAAVAAGQLGRRRVVPILQQATKRSSRPTMRAAGGCLVPPLLLLLALALAEGDGRAGKEGENPGNFMEDEQWLSSIAQYSGQIKHWNRFRDVSLPRQPPPPDT</sequence>
<name>A0ACB8F8A5_9SAUR</name>